<dbReference type="GO" id="GO:0036444">
    <property type="term" value="P:calcium import into the mitochondrion"/>
    <property type="evidence" value="ECO:0007669"/>
    <property type="project" value="TreeGrafter"/>
</dbReference>
<evidence type="ECO:0000256" key="8">
    <source>
        <dbReference type="ARBA" id="ARBA00022837"/>
    </source>
</evidence>
<keyword evidence="4" id="KW-0109">Calcium transport</keyword>
<evidence type="ECO:0000256" key="11">
    <source>
        <dbReference type="ARBA" id="ARBA00023128"/>
    </source>
</evidence>
<evidence type="ECO:0000256" key="9">
    <source>
        <dbReference type="ARBA" id="ARBA00022989"/>
    </source>
</evidence>
<keyword evidence="5" id="KW-0107">Calcium channel</keyword>
<comment type="catalytic activity">
    <reaction evidence="14">
        <text>Ca(2+)(in) = Ca(2+)(out)</text>
        <dbReference type="Rhea" id="RHEA:29671"/>
        <dbReference type="ChEBI" id="CHEBI:29108"/>
    </reaction>
</comment>
<proteinExistence type="inferred from homology"/>
<dbReference type="GO" id="GO:0005262">
    <property type="term" value="F:calcium channel activity"/>
    <property type="evidence" value="ECO:0007669"/>
    <property type="project" value="UniProtKB-KW"/>
</dbReference>
<dbReference type="InterPro" id="IPR039055">
    <property type="entry name" value="MCU_fam"/>
</dbReference>
<accession>A0A1D2ABD1</accession>
<gene>
    <name evidence="17" type="ORF">g.23449</name>
</gene>
<dbReference type="PANTHER" id="PTHR13462:SF10">
    <property type="entry name" value="CALCIUM UNIPORTER PROTEIN, MITOCHONDRIAL"/>
    <property type="match status" value="1"/>
</dbReference>
<evidence type="ECO:0000256" key="14">
    <source>
        <dbReference type="ARBA" id="ARBA00036634"/>
    </source>
</evidence>
<dbReference type="GO" id="GO:0051560">
    <property type="term" value="P:mitochondrial calcium ion homeostasis"/>
    <property type="evidence" value="ECO:0007669"/>
    <property type="project" value="InterPro"/>
</dbReference>
<keyword evidence="11" id="KW-0496">Mitochondrion</keyword>
<dbReference type="Pfam" id="PF04678">
    <property type="entry name" value="MCU"/>
    <property type="match status" value="1"/>
</dbReference>
<comment type="subcellular location">
    <subcellularLocation>
        <location evidence="1">Mitochondrion inner membrane</location>
        <topology evidence="1">Multi-pass membrane protein</topology>
    </subcellularLocation>
</comment>
<organism evidence="17">
    <name type="scientific">Auxenochlorella protothecoides</name>
    <name type="common">Green microalga</name>
    <name type="synonym">Chlorella protothecoides</name>
    <dbReference type="NCBI Taxonomy" id="3075"/>
    <lineage>
        <taxon>Eukaryota</taxon>
        <taxon>Viridiplantae</taxon>
        <taxon>Chlorophyta</taxon>
        <taxon>core chlorophytes</taxon>
        <taxon>Trebouxiophyceae</taxon>
        <taxon>Chlorellales</taxon>
        <taxon>Chlorellaceae</taxon>
        <taxon>Auxenochlorella</taxon>
    </lineage>
</organism>
<feature type="transmembrane region" description="Helical" evidence="15">
    <location>
        <begin position="202"/>
        <end position="222"/>
    </location>
</feature>
<evidence type="ECO:0000256" key="3">
    <source>
        <dbReference type="ARBA" id="ARBA00022448"/>
    </source>
</evidence>
<evidence type="ECO:0000259" key="16">
    <source>
        <dbReference type="Pfam" id="PF04678"/>
    </source>
</evidence>
<keyword evidence="6 15" id="KW-0812">Transmembrane</keyword>
<keyword evidence="9 15" id="KW-1133">Transmembrane helix</keyword>
<feature type="domain" description="Calcium uniporter protein C-terminal" evidence="16">
    <location>
        <begin position="111"/>
        <end position="260"/>
    </location>
</feature>
<evidence type="ECO:0000256" key="12">
    <source>
        <dbReference type="ARBA" id="ARBA00023136"/>
    </source>
</evidence>
<dbReference type="AlphaFoldDB" id="A0A1D2ABD1"/>
<keyword evidence="10" id="KW-0406">Ion transport</keyword>
<dbReference type="GO" id="GO:0015292">
    <property type="term" value="F:uniporter activity"/>
    <property type="evidence" value="ECO:0007669"/>
    <property type="project" value="TreeGrafter"/>
</dbReference>
<evidence type="ECO:0000256" key="15">
    <source>
        <dbReference type="SAM" id="Phobius"/>
    </source>
</evidence>
<dbReference type="InterPro" id="IPR006769">
    <property type="entry name" value="MCU_C"/>
</dbReference>
<reference evidence="17" key="1">
    <citation type="submission" date="2015-08" db="EMBL/GenBank/DDBJ databases">
        <authorList>
            <person name="Babu N.S."/>
            <person name="Beckwith C.J."/>
            <person name="Beseler K.G."/>
            <person name="Brison A."/>
            <person name="Carone J.V."/>
            <person name="Caskin T.P."/>
            <person name="Diamond M."/>
            <person name="Durham M.E."/>
            <person name="Foxe J.M."/>
            <person name="Go M."/>
            <person name="Henderson B.A."/>
            <person name="Jones I.B."/>
            <person name="McGettigan J.A."/>
            <person name="Micheletti S.J."/>
            <person name="Nasrallah M.E."/>
            <person name="Ortiz D."/>
            <person name="Piller C.R."/>
            <person name="Privatt S.R."/>
            <person name="Schneider S.L."/>
            <person name="Sharp S."/>
            <person name="Smith T.C."/>
            <person name="Stanton J.D."/>
            <person name="Ullery H.E."/>
            <person name="Wilson R.J."/>
            <person name="Serrano M.G."/>
            <person name="Buck G."/>
            <person name="Lee V."/>
            <person name="Wang Y."/>
            <person name="Carvalho R."/>
            <person name="Voegtly L."/>
            <person name="Shi R."/>
            <person name="Duckworth R."/>
            <person name="Johnson A."/>
            <person name="Loviza R."/>
            <person name="Walstead R."/>
            <person name="Shah Z."/>
            <person name="Kiflezghi M."/>
            <person name="Wade K."/>
            <person name="Ball S.L."/>
            <person name="Bradley K.W."/>
            <person name="Asai D.J."/>
            <person name="Bowman C.A."/>
            <person name="Russell D.A."/>
            <person name="Pope W.H."/>
            <person name="Jacobs-Sera D."/>
            <person name="Hendrix R.W."/>
            <person name="Hatfull G.F."/>
        </authorList>
    </citation>
    <scope>NUCLEOTIDE SEQUENCE</scope>
</reference>
<evidence type="ECO:0000256" key="7">
    <source>
        <dbReference type="ARBA" id="ARBA00022792"/>
    </source>
</evidence>
<evidence type="ECO:0000256" key="6">
    <source>
        <dbReference type="ARBA" id="ARBA00022692"/>
    </source>
</evidence>
<name>A0A1D2ABD1_AUXPR</name>
<keyword evidence="8" id="KW-0106">Calcium</keyword>
<keyword evidence="3" id="KW-0813">Transport</keyword>
<evidence type="ECO:0000256" key="2">
    <source>
        <dbReference type="ARBA" id="ARBA00005653"/>
    </source>
</evidence>
<keyword evidence="13" id="KW-0407">Ion channel</keyword>
<keyword evidence="7" id="KW-0999">Mitochondrion inner membrane</keyword>
<keyword evidence="12 15" id="KW-0472">Membrane</keyword>
<dbReference type="GO" id="GO:1990246">
    <property type="term" value="C:uniplex complex"/>
    <property type="evidence" value="ECO:0007669"/>
    <property type="project" value="TreeGrafter"/>
</dbReference>
<evidence type="ECO:0000256" key="1">
    <source>
        <dbReference type="ARBA" id="ARBA00004448"/>
    </source>
</evidence>
<evidence type="ECO:0000256" key="10">
    <source>
        <dbReference type="ARBA" id="ARBA00023065"/>
    </source>
</evidence>
<sequence length="287" mass="32852">MLCSRLVRRALASAAATTTVRDLPAFFSLRPPKLYNSEWDACFSSQSQGREPGAGAILQNIQAQKFLRELKQLQRHQKVMSFSELVQGYMKSTGVTDGDEASRNCAALSTAGLILKHGDLVYLEPGEVALAVLGALPQQPQLLRAKLEETRRELAVLEDRRRHIERSVARKHHLARWGGLAFLTLPWAILFRLTYWELSWDVVEPIGFFLTGLTTILSYLWYMHHRAEFTWSEMHQRMISGWEQQAFKRANFDVARYEQLRRAAERQEQALRLTTPTQPLSPHAEPP</sequence>
<feature type="transmembrane region" description="Helical" evidence="15">
    <location>
        <begin position="174"/>
        <end position="196"/>
    </location>
</feature>
<dbReference type="PANTHER" id="PTHR13462">
    <property type="entry name" value="CALCIUM UNIPORTER PROTEIN, MITOCHONDRIAL"/>
    <property type="match status" value="1"/>
</dbReference>
<evidence type="ECO:0000256" key="5">
    <source>
        <dbReference type="ARBA" id="ARBA00022673"/>
    </source>
</evidence>
<evidence type="ECO:0000256" key="13">
    <source>
        <dbReference type="ARBA" id="ARBA00023303"/>
    </source>
</evidence>
<evidence type="ECO:0000256" key="4">
    <source>
        <dbReference type="ARBA" id="ARBA00022568"/>
    </source>
</evidence>
<comment type="similarity">
    <text evidence="2">Belongs to the MCU (TC 1.A.77) family.</text>
</comment>
<dbReference type="EMBL" id="GDKF01002379">
    <property type="protein sequence ID" value="JAT76243.1"/>
    <property type="molecule type" value="Transcribed_RNA"/>
</dbReference>
<protein>
    <recommendedName>
        <fullName evidence="16">Calcium uniporter protein C-terminal domain-containing protein</fullName>
    </recommendedName>
</protein>
<evidence type="ECO:0000313" key="17">
    <source>
        <dbReference type="EMBL" id="JAT76243.1"/>
    </source>
</evidence>